<keyword evidence="1" id="KW-0812">Transmembrane</keyword>
<accession>A0A645DEC2</accession>
<keyword evidence="1" id="KW-0472">Membrane</keyword>
<feature type="transmembrane region" description="Helical" evidence="1">
    <location>
        <begin position="48"/>
        <end position="68"/>
    </location>
</feature>
<dbReference type="EMBL" id="VSSQ01035560">
    <property type="protein sequence ID" value="MPM87810.1"/>
    <property type="molecule type" value="Genomic_DNA"/>
</dbReference>
<organism evidence="2">
    <name type="scientific">bioreactor metagenome</name>
    <dbReference type="NCBI Taxonomy" id="1076179"/>
    <lineage>
        <taxon>unclassified sequences</taxon>
        <taxon>metagenomes</taxon>
        <taxon>ecological metagenomes</taxon>
    </lineage>
</organism>
<protein>
    <submittedName>
        <fullName evidence="2">Uncharacterized protein</fullName>
    </submittedName>
</protein>
<gene>
    <name evidence="2" type="ORF">SDC9_134910</name>
</gene>
<feature type="transmembrane region" description="Helical" evidence="1">
    <location>
        <begin position="12"/>
        <end position="36"/>
    </location>
</feature>
<evidence type="ECO:0000256" key="1">
    <source>
        <dbReference type="SAM" id="Phobius"/>
    </source>
</evidence>
<comment type="caution">
    <text evidence="2">The sequence shown here is derived from an EMBL/GenBank/DDBJ whole genome shotgun (WGS) entry which is preliminary data.</text>
</comment>
<sequence length="166" mass="19565">MFTMHMIHFQMFLMRLYPVTAFTVLVAVMLLAYFVIRKKLYLVRKIQIAALALLVIGLFFGMVHQYRVTKHDKAIRNKFGELVSPDTPFYKVTAGDETFYFMNPKEVNGRSMFYQNGRNIIQPDSVVQYNTLWAMDQFPVEVLEGFIIDWKADTMYHHIIAKENQH</sequence>
<keyword evidence="1" id="KW-1133">Transmembrane helix</keyword>
<dbReference type="AlphaFoldDB" id="A0A645DEC2"/>
<proteinExistence type="predicted"/>
<evidence type="ECO:0000313" key="2">
    <source>
        <dbReference type="EMBL" id="MPM87810.1"/>
    </source>
</evidence>
<reference evidence="2" key="1">
    <citation type="submission" date="2019-08" db="EMBL/GenBank/DDBJ databases">
        <authorList>
            <person name="Kucharzyk K."/>
            <person name="Murdoch R.W."/>
            <person name="Higgins S."/>
            <person name="Loffler F."/>
        </authorList>
    </citation>
    <scope>NUCLEOTIDE SEQUENCE</scope>
</reference>
<name>A0A645DEC2_9ZZZZ</name>